<dbReference type="Proteomes" id="UP000198302">
    <property type="component" value="Unassembled WGS sequence"/>
</dbReference>
<dbReference type="Pfam" id="PF11412">
    <property type="entry name" value="DsbD_N"/>
    <property type="match status" value="1"/>
</dbReference>
<sequence>MKKIIFFVAFLFASAASFGQILKPVKWSYASKRVSDKEAVLFFKATINDGWHIYSQTVPKNGPQPTSFSFHSSKAYQLSGKVQAAKPIVKHDTTFDMEVGYYEKLVVFQQKVKLTSNAPTVKGTLTYMVCNDKQCLPPEEVAFSIPIK</sequence>
<dbReference type="STRING" id="37752.IW18_02740"/>
<keyword evidence="3" id="KW-0762">Sugar transport</keyword>
<evidence type="ECO:0000313" key="6">
    <source>
        <dbReference type="Proteomes" id="UP000198302"/>
    </source>
</evidence>
<feature type="signal peptide" evidence="1">
    <location>
        <begin position="1"/>
        <end position="19"/>
    </location>
</feature>
<dbReference type="EMBL" id="MUGX01000011">
    <property type="protein sequence ID" value="OXA88146.1"/>
    <property type="molecule type" value="Genomic_DNA"/>
</dbReference>
<evidence type="ECO:0000313" key="3">
    <source>
        <dbReference type="EMBL" id="KIO54384.1"/>
    </source>
</evidence>
<evidence type="ECO:0000313" key="5">
    <source>
        <dbReference type="Proteomes" id="UP000032061"/>
    </source>
</evidence>
<dbReference type="EMBL" id="JPRK01000003">
    <property type="protein sequence ID" value="KIO54384.1"/>
    <property type="molecule type" value="Genomic_DNA"/>
</dbReference>
<reference evidence="4 6" key="2">
    <citation type="submission" date="2016-11" db="EMBL/GenBank/DDBJ databases">
        <title>Whole genomes of Flavobacteriaceae.</title>
        <authorList>
            <person name="Stine C."/>
            <person name="Li C."/>
            <person name="Tadesse D."/>
        </authorList>
    </citation>
    <scope>NUCLEOTIDE SEQUENCE [LARGE SCALE GENOMIC DNA]</scope>
    <source>
        <strain evidence="4 6">ATCC 51468</strain>
    </source>
</reference>
<dbReference type="InterPro" id="IPR028250">
    <property type="entry name" value="DsbDN"/>
</dbReference>
<organism evidence="3 5">
    <name type="scientific">Flavobacterium hibernum</name>
    <dbReference type="NCBI Taxonomy" id="37752"/>
    <lineage>
        <taxon>Bacteria</taxon>
        <taxon>Pseudomonadati</taxon>
        <taxon>Bacteroidota</taxon>
        <taxon>Flavobacteriia</taxon>
        <taxon>Flavobacteriales</taxon>
        <taxon>Flavobacteriaceae</taxon>
        <taxon>Flavobacterium</taxon>
    </lineage>
</organism>
<reference evidence="3 5" key="1">
    <citation type="submission" date="2015-01" db="EMBL/GenBank/DDBJ databases">
        <title>Genome of Flavobacterium hibernum DSM 12611.</title>
        <authorList>
            <person name="Stropko S.J."/>
            <person name="Pipes S.E."/>
            <person name="Newman J.D."/>
        </authorList>
    </citation>
    <scope>NUCLEOTIDE SEQUENCE [LARGE SCALE GENOMIC DNA]</scope>
    <source>
        <strain evidence="3 5">DSM 12611</strain>
    </source>
</reference>
<protein>
    <submittedName>
        <fullName evidence="3">Sugar transporter</fullName>
    </submittedName>
</protein>
<dbReference type="GO" id="GO:0015035">
    <property type="term" value="F:protein-disulfide reductase activity"/>
    <property type="evidence" value="ECO:0007669"/>
    <property type="project" value="TreeGrafter"/>
</dbReference>
<dbReference type="Proteomes" id="UP000032061">
    <property type="component" value="Unassembled WGS sequence"/>
</dbReference>
<dbReference type="GO" id="GO:0045454">
    <property type="term" value="P:cell redox homeostasis"/>
    <property type="evidence" value="ECO:0007669"/>
    <property type="project" value="TreeGrafter"/>
</dbReference>
<dbReference type="OrthoDB" id="767251at2"/>
<evidence type="ECO:0000259" key="2">
    <source>
        <dbReference type="Pfam" id="PF11412"/>
    </source>
</evidence>
<name>A0A0D0EFM9_9FLAO</name>
<feature type="chain" id="PRO_5002209150" evidence="1">
    <location>
        <begin position="20"/>
        <end position="148"/>
    </location>
</feature>
<keyword evidence="1" id="KW-0732">Signal</keyword>
<evidence type="ECO:0000256" key="1">
    <source>
        <dbReference type="SAM" id="SignalP"/>
    </source>
</evidence>
<gene>
    <name evidence="4" type="ORF">B0A73_10250</name>
    <name evidence="3" type="ORF">IW18_02740</name>
</gene>
<evidence type="ECO:0000313" key="4">
    <source>
        <dbReference type="EMBL" id="OXA88146.1"/>
    </source>
</evidence>
<keyword evidence="3" id="KW-0813">Transport</keyword>
<dbReference type="PANTHER" id="PTHR32234:SF0">
    <property type="entry name" value="THIOL:DISULFIDE INTERCHANGE PROTEIN DSBD"/>
    <property type="match status" value="1"/>
</dbReference>
<dbReference type="RefSeq" id="WP_041516049.1">
    <property type="nucleotide sequence ID" value="NZ_JPRK01000003.1"/>
</dbReference>
<comment type="caution">
    <text evidence="3">The sequence shown here is derived from an EMBL/GenBank/DDBJ whole genome shotgun (WGS) entry which is preliminary data.</text>
</comment>
<dbReference type="InterPro" id="IPR036929">
    <property type="entry name" value="DsbDN_sf"/>
</dbReference>
<feature type="domain" description="Thiol:disulfide interchange protein DsbD N-terminal" evidence="2">
    <location>
        <begin position="34"/>
        <end position="142"/>
    </location>
</feature>
<proteinExistence type="predicted"/>
<dbReference type="Gene3D" id="2.60.40.1250">
    <property type="entry name" value="Thiol:disulfide interchange protein DsbD, N-terminal domain"/>
    <property type="match status" value="1"/>
</dbReference>
<dbReference type="PANTHER" id="PTHR32234">
    <property type="entry name" value="THIOL:DISULFIDE INTERCHANGE PROTEIN DSBD"/>
    <property type="match status" value="1"/>
</dbReference>
<accession>A0A0D0EFM9</accession>
<keyword evidence="6" id="KW-1185">Reference proteome</keyword>
<dbReference type="AlphaFoldDB" id="A0A0D0EFM9"/>